<protein>
    <submittedName>
        <fullName evidence="1">NikA, BACTERIAL CONJUGATION, RELAXASE, DNA</fullName>
    </submittedName>
</protein>
<sequence length="56" mass="6072">MDKKTWGGKRPNAGRKKVGNAVLYCSIPKDALDAIKNAAKEENLAVGTYLVKRLGL</sequence>
<name>A0A8S5UD77_9CAUD</name>
<reference evidence="1" key="1">
    <citation type="journal article" date="2021" name="Proc. Natl. Acad. Sci. U.S.A.">
        <title>A Catalog of Tens of Thousands of Viruses from Human Metagenomes Reveals Hidden Associations with Chronic Diseases.</title>
        <authorList>
            <person name="Tisza M.J."/>
            <person name="Buck C.B."/>
        </authorList>
    </citation>
    <scope>NUCLEOTIDE SEQUENCE</scope>
    <source>
        <strain evidence="1">Ct13O11</strain>
    </source>
</reference>
<proteinExistence type="predicted"/>
<organism evidence="1">
    <name type="scientific">Siphoviridae sp. ct13O11</name>
    <dbReference type="NCBI Taxonomy" id="2825303"/>
    <lineage>
        <taxon>Viruses</taxon>
        <taxon>Duplodnaviria</taxon>
        <taxon>Heunggongvirae</taxon>
        <taxon>Uroviricota</taxon>
        <taxon>Caudoviricetes</taxon>
    </lineage>
</organism>
<accession>A0A8S5UD77</accession>
<evidence type="ECO:0000313" key="1">
    <source>
        <dbReference type="EMBL" id="DAF92425.1"/>
    </source>
</evidence>
<dbReference type="EMBL" id="BK016066">
    <property type="protein sequence ID" value="DAF92425.1"/>
    <property type="molecule type" value="Genomic_DNA"/>
</dbReference>